<dbReference type="HAMAP" id="MF_00376">
    <property type="entry name" value="Dephospho_CoA_kinase"/>
    <property type="match status" value="1"/>
</dbReference>
<dbReference type="SUPFAM" id="SSF52540">
    <property type="entry name" value="P-loop containing nucleoside triphosphate hydrolases"/>
    <property type="match status" value="1"/>
</dbReference>
<protein>
    <submittedName>
        <fullName evidence="3">Dephospho-CoA kinase</fullName>
        <ecNumber evidence="3">2.7.1.24</ecNumber>
    </submittedName>
</protein>
<dbReference type="NCBIfam" id="TIGR00152">
    <property type="entry name" value="dephospho-CoA kinase"/>
    <property type="match status" value="1"/>
</dbReference>
<sequence>MLVIGITGRACAGKNAYASVFASFGFPVVDVDTLGHAALEQSKEEIVQAFGSGILTDHSIDRKKLGQLVFSDSSKLKILESISHPKMVEACKGLIDEARQQDKAAIILNAALLGRMGLDVLCDHILFIQAPLLVRYGRAKGRERLTWKRFLARERAQKDINAVSLAGKIPVKILHNTRSRTLIHRQVATYCATIGLSISPQL</sequence>
<dbReference type="Gene3D" id="3.40.50.300">
    <property type="entry name" value="P-loop containing nucleotide triphosphate hydrolases"/>
    <property type="match status" value="1"/>
</dbReference>
<accession>A0A644X1P2</accession>
<dbReference type="InterPro" id="IPR001977">
    <property type="entry name" value="Depp_CoAkinase"/>
</dbReference>
<dbReference type="PROSITE" id="PS51219">
    <property type="entry name" value="DPCK"/>
    <property type="match status" value="1"/>
</dbReference>
<reference evidence="3" key="1">
    <citation type="submission" date="2019-08" db="EMBL/GenBank/DDBJ databases">
        <authorList>
            <person name="Kucharzyk K."/>
            <person name="Murdoch R.W."/>
            <person name="Higgins S."/>
            <person name="Loffler F."/>
        </authorList>
    </citation>
    <scope>NUCLEOTIDE SEQUENCE</scope>
</reference>
<gene>
    <name evidence="3" type="primary">coaE_18</name>
    <name evidence="3" type="ORF">SDC9_56124</name>
</gene>
<dbReference type="GO" id="GO:0004140">
    <property type="term" value="F:dephospho-CoA kinase activity"/>
    <property type="evidence" value="ECO:0007669"/>
    <property type="project" value="UniProtKB-EC"/>
</dbReference>
<evidence type="ECO:0000256" key="1">
    <source>
        <dbReference type="ARBA" id="ARBA00022741"/>
    </source>
</evidence>
<keyword evidence="3" id="KW-0808">Transferase</keyword>
<dbReference type="GO" id="GO:0005524">
    <property type="term" value="F:ATP binding"/>
    <property type="evidence" value="ECO:0007669"/>
    <property type="project" value="UniProtKB-KW"/>
</dbReference>
<comment type="caution">
    <text evidence="3">The sequence shown here is derived from an EMBL/GenBank/DDBJ whole genome shotgun (WGS) entry which is preliminary data.</text>
</comment>
<evidence type="ECO:0000313" key="3">
    <source>
        <dbReference type="EMBL" id="MPM09801.1"/>
    </source>
</evidence>
<dbReference type="PANTHER" id="PTHR10695">
    <property type="entry name" value="DEPHOSPHO-COA KINASE-RELATED"/>
    <property type="match status" value="1"/>
</dbReference>
<dbReference type="EC" id="2.7.1.24" evidence="3"/>
<keyword evidence="1" id="KW-0547">Nucleotide-binding</keyword>
<dbReference type="GO" id="GO:0015937">
    <property type="term" value="P:coenzyme A biosynthetic process"/>
    <property type="evidence" value="ECO:0007669"/>
    <property type="project" value="InterPro"/>
</dbReference>
<dbReference type="InterPro" id="IPR027417">
    <property type="entry name" value="P-loop_NTPase"/>
</dbReference>
<dbReference type="Pfam" id="PF01121">
    <property type="entry name" value="CoaE"/>
    <property type="match status" value="1"/>
</dbReference>
<name>A0A644X1P2_9ZZZZ</name>
<dbReference type="AlphaFoldDB" id="A0A644X1P2"/>
<dbReference type="EMBL" id="VSSQ01001614">
    <property type="protein sequence ID" value="MPM09801.1"/>
    <property type="molecule type" value="Genomic_DNA"/>
</dbReference>
<keyword evidence="3" id="KW-0418">Kinase</keyword>
<dbReference type="CDD" id="cd02022">
    <property type="entry name" value="DPCK"/>
    <property type="match status" value="1"/>
</dbReference>
<organism evidence="3">
    <name type="scientific">bioreactor metagenome</name>
    <dbReference type="NCBI Taxonomy" id="1076179"/>
    <lineage>
        <taxon>unclassified sequences</taxon>
        <taxon>metagenomes</taxon>
        <taxon>ecological metagenomes</taxon>
    </lineage>
</organism>
<keyword evidence="2" id="KW-0067">ATP-binding</keyword>
<proteinExistence type="inferred from homology"/>
<evidence type="ECO:0000256" key="2">
    <source>
        <dbReference type="ARBA" id="ARBA00022840"/>
    </source>
</evidence>
<dbReference type="PANTHER" id="PTHR10695:SF46">
    <property type="entry name" value="BIFUNCTIONAL COENZYME A SYNTHASE-RELATED"/>
    <property type="match status" value="1"/>
</dbReference>